<dbReference type="InterPro" id="IPR027417">
    <property type="entry name" value="P-loop_NTPase"/>
</dbReference>
<dbReference type="PRINTS" id="PR00094">
    <property type="entry name" value="ADENYLTKNASE"/>
</dbReference>
<evidence type="ECO:0000256" key="6">
    <source>
        <dbReference type="RuleBase" id="RU003331"/>
    </source>
</evidence>
<proteinExistence type="inferred from homology"/>
<dbReference type="EC" id="2.7.4.3" evidence="6"/>
<comment type="similarity">
    <text evidence="5">Belongs to the adenylate kinase family.</text>
</comment>
<protein>
    <recommendedName>
        <fullName evidence="6">Adenylate kinase</fullName>
        <ecNumber evidence="6">2.7.4.3</ecNumber>
    </recommendedName>
</protein>
<dbReference type="AlphaFoldDB" id="A0A1F5EGT7"/>
<comment type="caution">
    <text evidence="7">The sequence shown here is derived from an EMBL/GenBank/DDBJ whole genome shotgun (WGS) entry which is preliminary data.</text>
</comment>
<evidence type="ECO:0000313" key="8">
    <source>
        <dbReference type="Proteomes" id="UP000186029"/>
    </source>
</evidence>
<dbReference type="EMBL" id="MFAC01000027">
    <property type="protein sequence ID" value="OGD66608.1"/>
    <property type="molecule type" value="Genomic_DNA"/>
</dbReference>
<dbReference type="PANTHER" id="PTHR23359">
    <property type="entry name" value="NUCLEOTIDE KINASE"/>
    <property type="match status" value="1"/>
</dbReference>
<evidence type="ECO:0000313" key="7">
    <source>
        <dbReference type="EMBL" id="OGD66608.1"/>
    </source>
</evidence>
<comment type="catalytic activity">
    <reaction evidence="6">
        <text>AMP + ATP = 2 ADP</text>
        <dbReference type="Rhea" id="RHEA:12973"/>
        <dbReference type="ChEBI" id="CHEBI:30616"/>
        <dbReference type="ChEBI" id="CHEBI:456215"/>
        <dbReference type="ChEBI" id="CHEBI:456216"/>
        <dbReference type="EC" id="2.7.4.3"/>
    </reaction>
</comment>
<reference evidence="7 8" key="1">
    <citation type="journal article" date="2016" name="Nat. Commun.">
        <title>Thousands of microbial genomes shed light on interconnected biogeochemical processes in an aquifer system.</title>
        <authorList>
            <person name="Anantharaman K."/>
            <person name="Brown C.T."/>
            <person name="Hug L.A."/>
            <person name="Sharon I."/>
            <person name="Castelle C.J."/>
            <person name="Probst A.J."/>
            <person name="Thomas B.C."/>
            <person name="Singh A."/>
            <person name="Wilkins M.J."/>
            <person name="Karaoz U."/>
            <person name="Brodie E.L."/>
            <person name="Williams K.H."/>
            <person name="Hubbard S.S."/>
            <person name="Banfield J.F."/>
        </authorList>
    </citation>
    <scope>NUCLEOTIDE SEQUENCE [LARGE SCALE GENOMIC DNA]</scope>
</reference>
<accession>A0A1F5EGT7</accession>
<dbReference type="Pfam" id="PF00406">
    <property type="entry name" value="ADK"/>
    <property type="match status" value="1"/>
</dbReference>
<dbReference type="InterPro" id="IPR000850">
    <property type="entry name" value="Adenylat/UMP-CMP_kin"/>
</dbReference>
<dbReference type="SUPFAM" id="SSF52540">
    <property type="entry name" value="P-loop containing nucleoside triphosphate hydrolases"/>
    <property type="match status" value="1"/>
</dbReference>
<keyword evidence="2" id="KW-0545">Nucleotide biosynthesis</keyword>
<dbReference type="GO" id="GO:0004017">
    <property type="term" value="F:AMP kinase activity"/>
    <property type="evidence" value="ECO:0007669"/>
    <property type="project" value="UniProtKB-EC"/>
</dbReference>
<dbReference type="GO" id="GO:0005524">
    <property type="term" value="F:ATP binding"/>
    <property type="evidence" value="ECO:0007669"/>
    <property type="project" value="UniProtKB-KW"/>
</dbReference>
<organism evidence="7 8">
    <name type="scientific">Candidatus Campbellbacteria bacterium RIFCSPLOWO2_02_35_12</name>
    <dbReference type="NCBI Taxonomy" id="1797580"/>
    <lineage>
        <taxon>Bacteria</taxon>
        <taxon>Candidatus Campbelliibacteriota</taxon>
    </lineage>
</organism>
<evidence type="ECO:0000256" key="2">
    <source>
        <dbReference type="ARBA" id="ARBA00022727"/>
    </source>
</evidence>
<keyword evidence="4 5" id="KW-0418">Kinase</keyword>
<evidence type="ECO:0000256" key="4">
    <source>
        <dbReference type="ARBA" id="ARBA00022777"/>
    </source>
</evidence>
<name>A0A1F5EGT7_9BACT</name>
<dbReference type="Gene3D" id="3.40.50.300">
    <property type="entry name" value="P-loop containing nucleotide triphosphate hydrolases"/>
    <property type="match status" value="1"/>
</dbReference>
<dbReference type="STRING" id="1797580.A2Z61_00735"/>
<keyword evidence="3 6" id="KW-0547">Nucleotide-binding</keyword>
<dbReference type="Proteomes" id="UP000186029">
    <property type="component" value="Unassembled WGS sequence"/>
</dbReference>
<comment type="subunit">
    <text evidence="6">Monomer.</text>
</comment>
<sequence length="198" mass="23686">MIPYTFILYGCSGSGKGTQADLLIKYLKKEDPKRKVLYIQTGQKFRDFVKLDYYTSKRAEKIINTGQLMPAFLPIWIWTDFLIKNLEEDEHIIFDGLVRRRDEAPIFDGAMKFYDRKMPYIILLNVSEEWATKRLTERGREDDKAEEIRKRIDWYHTDVIPTIDFFRNNPDYNFLDINGEQTIEEVHKEIVDKLKIKY</sequence>
<evidence type="ECO:0000256" key="3">
    <source>
        <dbReference type="ARBA" id="ARBA00022741"/>
    </source>
</evidence>
<comment type="subcellular location">
    <subcellularLocation>
        <location evidence="6">Cytoplasm</location>
    </subcellularLocation>
</comment>
<gene>
    <name evidence="7" type="ORF">A2Z61_00735</name>
</gene>
<dbReference type="GO" id="GO:0005737">
    <property type="term" value="C:cytoplasm"/>
    <property type="evidence" value="ECO:0007669"/>
    <property type="project" value="UniProtKB-SubCell"/>
</dbReference>
<keyword evidence="1 5" id="KW-0808">Transferase</keyword>
<keyword evidence="6" id="KW-0067">ATP-binding</keyword>
<evidence type="ECO:0000256" key="1">
    <source>
        <dbReference type="ARBA" id="ARBA00022679"/>
    </source>
</evidence>
<evidence type="ECO:0000256" key="5">
    <source>
        <dbReference type="RuleBase" id="RU003330"/>
    </source>
</evidence>